<keyword evidence="3" id="KW-1185">Reference proteome</keyword>
<organism evidence="2 3">
    <name type="scientific">Streptomyces incanus</name>
    <dbReference type="NCBI Taxonomy" id="887453"/>
    <lineage>
        <taxon>Bacteria</taxon>
        <taxon>Bacillati</taxon>
        <taxon>Actinomycetota</taxon>
        <taxon>Actinomycetes</taxon>
        <taxon>Kitasatosporales</taxon>
        <taxon>Streptomycetaceae</taxon>
        <taxon>Streptomyces</taxon>
    </lineage>
</organism>
<dbReference type="NCBIfam" id="TIGR01764">
    <property type="entry name" value="excise"/>
    <property type="match status" value="1"/>
</dbReference>
<dbReference type="RefSeq" id="WP_381217762.1">
    <property type="nucleotide sequence ID" value="NZ_JBHSPC010000091.1"/>
</dbReference>
<dbReference type="InterPro" id="IPR036388">
    <property type="entry name" value="WH-like_DNA-bd_sf"/>
</dbReference>
<protein>
    <submittedName>
        <fullName evidence="2">Helix-turn-helix domain-containing protein</fullName>
    </submittedName>
</protein>
<dbReference type="Proteomes" id="UP001596183">
    <property type="component" value="Unassembled WGS sequence"/>
</dbReference>
<comment type="caution">
    <text evidence="2">The sequence shown here is derived from an EMBL/GenBank/DDBJ whole genome shotgun (WGS) entry which is preliminary data.</text>
</comment>
<dbReference type="InterPro" id="IPR010093">
    <property type="entry name" value="SinI_DNA-bd"/>
</dbReference>
<evidence type="ECO:0000259" key="1">
    <source>
        <dbReference type="Pfam" id="PF12728"/>
    </source>
</evidence>
<dbReference type="InterPro" id="IPR041657">
    <property type="entry name" value="HTH_17"/>
</dbReference>
<dbReference type="SUPFAM" id="SSF46955">
    <property type="entry name" value="Putative DNA-binding domain"/>
    <property type="match status" value="1"/>
</dbReference>
<dbReference type="Pfam" id="PF12728">
    <property type="entry name" value="HTH_17"/>
    <property type="match status" value="1"/>
</dbReference>
<feature type="domain" description="Helix-turn-helix" evidence="1">
    <location>
        <begin position="5"/>
        <end position="53"/>
    </location>
</feature>
<accession>A0ABW0XVA6</accession>
<sequence length="66" mass="7099">MAEPWLSADDIAAHLGITKDTVYGWIAEKGMPAHKLGRLWKFQTSEIDEWVRSGGAASSSDHAGSG</sequence>
<proteinExistence type="predicted"/>
<evidence type="ECO:0000313" key="2">
    <source>
        <dbReference type="EMBL" id="MFC5673629.1"/>
    </source>
</evidence>
<dbReference type="InterPro" id="IPR009061">
    <property type="entry name" value="DNA-bd_dom_put_sf"/>
</dbReference>
<dbReference type="EMBL" id="JBHSPC010000091">
    <property type="protein sequence ID" value="MFC5673629.1"/>
    <property type="molecule type" value="Genomic_DNA"/>
</dbReference>
<reference evidence="3" key="1">
    <citation type="journal article" date="2019" name="Int. J. Syst. Evol. Microbiol.">
        <title>The Global Catalogue of Microorganisms (GCM) 10K type strain sequencing project: providing services to taxonomists for standard genome sequencing and annotation.</title>
        <authorList>
            <consortium name="The Broad Institute Genomics Platform"/>
            <consortium name="The Broad Institute Genome Sequencing Center for Infectious Disease"/>
            <person name="Wu L."/>
            <person name="Ma J."/>
        </authorList>
    </citation>
    <scope>NUCLEOTIDE SEQUENCE [LARGE SCALE GENOMIC DNA]</scope>
    <source>
        <strain evidence="3">JCM 13852</strain>
    </source>
</reference>
<evidence type="ECO:0000313" key="3">
    <source>
        <dbReference type="Proteomes" id="UP001596183"/>
    </source>
</evidence>
<gene>
    <name evidence="2" type="ORF">ACFP2V_27065</name>
</gene>
<dbReference type="Gene3D" id="1.10.10.10">
    <property type="entry name" value="Winged helix-like DNA-binding domain superfamily/Winged helix DNA-binding domain"/>
    <property type="match status" value="1"/>
</dbReference>
<name>A0ABW0XVA6_9ACTN</name>